<dbReference type="InterPro" id="IPR004665">
    <property type="entry name" value="Term_rho"/>
</dbReference>
<reference evidence="13 14" key="1">
    <citation type="submission" date="2019-02" db="EMBL/GenBank/DDBJ databases">
        <title>Deep-cultivation of Planctomycetes and their phenomic and genomic characterization uncovers novel biology.</title>
        <authorList>
            <person name="Wiegand S."/>
            <person name="Jogler M."/>
            <person name="Boedeker C."/>
            <person name="Pinto D."/>
            <person name="Vollmers J."/>
            <person name="Rivas-Marin E."/>
            <person name="Kohn T."/>
            <person name="Peeters S.H."/>
            <person name="Heuer A."/>
            <person name="Rast P."/>
            <person name="Oberbeckmann S."/>
            <person name="Bunk B."/>
            <person name="Jeske O."/>
            <person name="Meyerdierks A."/>
            <person name="Storesund J.E."/>
            <person name="Kallscheuer N."/>
            <person name="Luecker S."/>
            <person name="Lage O.M."/>
            <person name="Pohl T."/>
            <person name="Merkel B.J."/>
            <person name="Hornburger P."/>
            <person name="Mueller R.-W."/>
            <person name="Bruemmer F."/>
            <person name="Labrenz M."/>
            <person name="Spormann A.M."/>
            <person name="Op den Camp H."/>
            <person name="Overmann J."/>
            <person name="Amann R."/>
            <person name="Jetten M.S.M."/>
            <person name="Mascher T."/>
            <person name="Medema M.H."/>
            <person name="Devos D.P."/>
            <person name="Kaster A.-K."/>
            <person name="Ovreas L."/>
            <person name="Rohde M."/>
            <person name="Galperin M.Y."/>
            <person name="Jogler C."/>
        </authorList>
    </citation>
    <scope>NUCLEOTIDE SEQUENCE [LARGE SCALE GENOMIC DNA]</scope>
    <source>
        <strain evidence="13 14">Mal4</strain>
    </source>
</reference>
<dbReference type="PROSITE" id="PS51856">
    <property type="entry name" value="RHO_RNA_BD"/>
    <property type="match status" value="1"/>
</dbReference>
<feature type="region of interest" description="Disordered" evidence="11">
    <location>
        <begin position="1"/>
        <end position="135"/>
    </location>
</feature>
<dbReference type="GO" id="GO:0008186">
    <property type="term" value="F:ATP-dependent activity, acting on RNA"/>
    <property type="evidence" value="ECO:0007669"/>
    <property type="project" value="InterPro"/>
</dbReference>
<dbReference type="EC" id="3.6.4.-" evidence="9"/>
<evidence type="ECO:0000256" key="5">
    <source>
        <dbReference type="ARBA" id="ARBA00022840"/>
    </source>
</evidence>
<feature type="compositionally biased region" description="Low complexity" evidence="11">
    <location>
        <begin position="34"/>
        <end position="55"/>
    </location>
</feature>
<dbReference type="InterPro" id="IPR027417">
    <property type="entry name" value="P-loop_NTPase"/>
</dbReference>
<evidence type="ECO:0000313" key="13">
    <source>
        <dbReference type="EMBL" id="QDU40084.1"/>
    </source>
</evidence>
<evidence type="ECO:0000256" key="9">
    <source>
        <dbReference type="HAMAP-Rule" id="MF_01884"/>
    </source>
</evidence>
<evidence type="ECO:0000256" key="4">
    <source>
        <dbReference type="ARBA" id="ARBA00022806"/>
    </source>
</evidence>
<keyword evidence="7 9" id="KW-0805">Transcription regulation</keyword>
<evidence type="ECO:0000256" key="6">
    <source>
        <dbReference type="ARBA" id="ARBA00022884"/>
    </source>
</evidence>
<dbReference type="SUPFAM" id="SSF50249">
    <property type="entry name" value="Nucleic acid-binding proteins"/>
    <property type="match status" value="1"/>
</dbReference>
<evidence type="ECO:0000256" key="10">
    <source>
        <dbReference type="PROSITE-ProRule" id="PRU01203"/>
    </source>
</evidence>
<keyword evidence="14" id="KW-1185">Reference proteome</keyword>
<dbReference type="NCBIfam" id="NF006886">
    <property type="entry name" value="PRK09376.1"/>
    <property type="match status" value="1"/>
</dbReference>
<evidence type="ECO:0000256" key="7">
    <source>
        <dbReference type="ARBA" id="ARBA00023015"/>
    </source>
</evidence>
<dbReference type="InterPro" id="IPR000194">
    <property type="entry name" value="ATPase_F1/V1/A1_a/bsu_nucl-bd"/>
</dbReference>
<keyword evidence="3 9" id="KW-0378">Hydrolase</keyword>
<accession>A0A517ZC51</accession>
<feature type="binding site" evidence="9">
    <location>
        <begin position="265"/>
        <end position="270"/>
    </location>
    <ligand>
        <name>ATP</name>
        <dbReference type="ChEBI" id="CHEBI:30616"/>
    </ligand>
</feature>
<feature type="domain" description="Rho RNA-BD" evidence="12">
    <location>
        <begin position="136"/>
        <end position="210"/>
    </location>
</feature>
<keyword evidence="8 9" id="KW-0804">Transcription</keyword>
<dbReference type="GO" id="GO:0016787">
    <property type="term" value="F:hydrolase activity"/>
    <property type="evidence" value="ECO:0007669"/>
    <property type="project" value="UniProtKB-KW"/>
</dbReference>
<gene>
    <name evidence="9" type="primary">rho</name>
    <name evidence="13" type="ORF">Mal4_44380</name>
</gene>
<dbReference type="GO" id="GO:0005524">
    <property type="term" value="F:ATP binding"/>
    <property type="evidence" value="ECO:0007669"/>
    <property type="project" value="UniProtKB-UniRule"/>
</dbReference>
<dbReference type="KEGG" id="mri:Mal4_44380"/>
<dbReference type="Gene3D" id="2.40.50.140">
    <property type="entry name" value="Nucleic acid-binding proteins"/>
    <property type="match status" value="1"/>
</dbReference>
<keyword evidence="2 9" id="KW-0547">Nucleotide-binding</keyword>
<dbReference type="HAMAP" id="MF_01884">
    <property type="entry name" value="Rho"/>
    <property type="match status" value="1"/>
</dbReference>
<comment type="caution">
    <text evidence="9">Lacks conserved residue(s) required for the propagation of feature annotation.</text>
</comment>
<dbReference type="InterPro" id="IPR041703">
    <property type="entry name" value="Rho_factor_ATP-bd"/>
</dbReference>
<dbReference type="SUPFAM" id="SSF52540">
    <property type="entry name" value="P-loop containing nucleoside triphosphate hydrolases"/>
    <property type="match status" value="1"/>
</dbReference>
<evidence type="ECO:0000256" key="2">
    <source>
        <dbReference type="ARBA" id="ARBA00022741"/>
    </source>
</evidence>
<dbReference type="PANTHER" id="PTHR46425:SF1">
    <property type="entry name" value="TRANSCRIPTION TERMINATION FACTOR RHO"/>
    <property type="match status" value="1"/>
</dbReference>
<protein>
    <recommendedName>
        <fullName evidence="9">Transcription termination factor Rho</fullName>
        <ecNumber evidence="9">3.6.4.-</ecNumber>
    </recommendedName>
    <alternativeName>
        <fullName evidence="9">ATP-dependent helicase Rho</fullName>
    </alternativeName>
</protein>
<feature type="compositionally biased region" description="Basic residues" evidence="11">
    <location>
        <begin position="69"/>
        <end position="79"/>
    </location>
</feature>
<dbReference type="EMBL" id="CP036275">
    <property type="protein sequence ID" value="QDU40084.1"/>
    <property type="molecule type" value="Genomic_DNA"/>
</dbReference>
<dbReference type="InterPro" id="IPR003593">
    <property type="entry name" value="AAA+_ATPase"/>
</dbReference>
<dbReference type="Pfam" id="PF07497">
    <property type="entry name" value="Rho_RNA_bind"/>
    <property type="match status" value="1"/>
</dbReference>
<feature type="compositionally biased region" description="Acidic residues" evidence="11">
    <location>
        <begin position="10"/>
        <end position="32"/>
    </location>
</feature>
<evidence type="ECO:0000256" key="1">
    <source>
        <dbReference type="ARBA" id="ARBA00022472"/>
    </source>
</evidence>
<dbReference type="Pfam" id="PF00006">
    <property type="entry name" value="ATP-synt_ab"/>
    <property type="match status" value="1"/>
</dbReference>
<dbReference type="AlphaFoldDB" id="A0A517ZC51"/>
<organism evidence="13 14">
    <name type="scientific">Maioricimonas rarisocia</name>
    <dbReference type="NCBI Taxonomy" id="2528026"/>
    <lineage>
        <taxon>Bacteria</taxon>
        <taxon>Pseudomonadati</taxon>
        <taxon>Planctomycetota</taxon>
        <taxon>Planctomycetia</taxon>
        <taxon>Planctomycetales</taxon>
        <taxon>Planctomycetaceae</taxon>
        <taxon>Maioricimonas</taxon>
    </lineage>
</organism>
<dbReference type="Proteomes" id="UP000320496">
    <property type="component" value="Chromosome"/>
</dbReference>
<keyword evidence="5 9" id="KW-0067">ATP-binding</keyword>
<dbReference type="SMART" id="SM00382">
    <property type="entry name" value="AAA"/>
    <property type="match status" value="1"/>
</dbReference>
<dbReference type="GO" id="GO:0006353">
    <property type="term" value="P:DNA-templated transcription termination"/>
    <property type="evidence" value="ECO:0007669"/>
    <property type="project" value="UniProtKB-UniRule"/>
</dbReference>
<dbReference type="InterPro" id="IPR012340">
    <property type="entry name" value="NA-bd_OB-fold"/>
</dbReference>
<evidence type="ECO:0000256" key="8">
    <source>
        <dbReference type="ARBA" id="ARBA00023163"/>
    </source>
</evidence>
<keyword evidence="1 9" id="KW-0806">Transcription termination</keyword>
<dbReference type="InterPro" id="IPR011113">
    <property type="entry name" value="Rho_RNA-bd"/>
</dbReference>
<comment type="subunit">
    <text evidence="9">Homohexamer. The homohexamer assembles into an open ring structure.</text>
</comment>
<proteinExistence type="inferred from homology"/>
<sequence length="504" mass="55307">MASDEKESVVDDDLTTFDFEDQDDLEFDDDDAPAGSDNGSAESSNSSAPEANASSDDSDESKDSGDKPAKRRRRRRRRSSGRDKGDSNQPSGKKNQGRQQKGGGGGGSGGGRGGQQQQRKGKFARNAPPPPEAVTSGVIEGVLELHPKGYGFLRDKDNDYGARETDAFVSSTFVEKHQLREGIMIRGEVGPGSRGQGPRLLSIDTIDGGSIEDYEQIKHFETLTPINPFEQIKLEIGAEPITMRVMDLLTPIGKGQRALIVAPPRSGKTMLLQDIANSVSINHPEIHLIVLLIDERPEEVTELRRMVRGEVIASSMDRDVESHVRISQLIHERGKRLAEAGKDCFILMDSITRTARAFNKWVGNSGRTGTGGLDVKAMDIPRKMFGTARRFDEGGSLTVAATALIDTGSRMDEAIFQEFKGTGNMELVLSRDLADRRIWPAIDISKSGTRREEKILAPEVLDGVIMLRRALVSMSPVDAMTELTRKLQMFPTNSEFLERVRSVL</sequence>
<dbReference type="Gene3D" id="3.40.50.300">
    <property type="entry name" value="P-loop containing nucleotide triphosphate hydrolases"/>
    <property type="match status" value="1"/>
</dbReference>
<comment type="similarity">
    <text evidence="9 10">Belongs to the Rho family.</text>
</comment>
<dbReference type="GO" id="GO:0003723">
    <property type="term" value="F:RNA binding"/>
    <property type="evidence" value="ECO:0007669"/>
    <property type="project" value="UniProtKB-UniRule"/>
</dbReference>
<evidence type="ECO:0000256" key="11">
    <source>
        <dbReference type="SAM" id="MobiDB-lite"/>
    </source>
</evidence>
<dbReference type="GO" id="GO:0004386">
    <property type="term" value="F:helicase activity"/>
    <property type="evidence" value="ECO:0007669"/>
    <property type="project" value="UniProtKB-UniRule"/>
</dbReference>
<comment type="function">
    <text evidence="9">Facilitates transcription termination by a mechanism that involves Rho binding to the nascent RNA, activation of Rho's RNA-dependent ATPase activity, and release of the mRNA from the DNA template.</text>
</comment>
<evidence type="ECO:0000259" key="12">
    <source>
        <dbReference type="PROSITE" id="PS51856"/>
    </source>
</evidence>
<keyword evidence="4 9" id="KW-0347">Helicase</keyword>
<evidence type="ECO:0000256" key="3">
    <source>
        <dbReference type="ARBA" id="ARBA00022801"/>
    </source>
</evidence>
<dbReference type="PANTHER" id="PTHR46425">
    <property type="entry name" value="TRANSCRIPTION TERMINATION FACTOR RHO"/>
    <property type="match status" value="1"/>
</dbReference>
<evidence type="ECO:0000313" key="14">
    <source>
        <dbReference type="Proteomes" id="UP000320496"/>
    </source>
</evidence>
<dbReference type="CDD" id="cd01128">
    <property type="entry name" value="rho_factor_C"/>
    <property type="match status" value="1"/>
</dbReference>
<feature type="binding site" evidence="9">
    <location>
        <begin position="253"/>
        <end position="258"/>
    </location>
    <ligand>
        <name>ATP</name>
        <dbReference type="ChEBI" id="CHEBI:30616"/>
    </ligand>
</feature>
<feature type="compositionally biased region" description="Gly residues" evidence="11">
    <location>
        <begin position="100"/>
        <end position="114"/>
    </location>
</feature>
<keyword evidence="6 9" id="KW-0694">RNA-binding</keyword>
<feature type="binding site" evidence="9">
    <location>
        <position position="296"/>
    </location>
    <ligand>
        <name>ATP</name>
        <dbReference type="ChEBI" id="CHEBI:30616"/>
    </ligand>
</feature>
<name>A0A517ZC51_9PLAN</name>